<dbReference type="GO" id="GO:0016779">
    <property type="term" value="F:nucleotidyltransferase activity"/>
    <property type="evidence" value="ECO:0007669"/>
    <property type="project" value="UniProtKB-KW"/>
</dbReference>
<dbReference type="InterPro" id="IPR050385">
    <property type="entry name" value="Archaeal_FAD_synthase"/>
</dbReference>
<reference evidence="9 10" key="1">
    <citation type="journal article" date="2016" name="Int. J. Syst. Evol. Microbiol.">
        <title>Chitinibacter fontanus sp. nov., isolated from a spring.</title>
        <authorList>
            <person name="Sheu S.Y."/>
            <person name="Li Y.S."/>
            <person name="Young C.C."/>
            <person name="Chen W.M."/>
        </authorList>
    </citation>
    <scope>NUCLEOTIDE SEQUENCE [LARGE SCALE GENOMIC DNA]</scope>
    <source>
        <strain evidence="9 10">STM-7</strain>
    </source>
</reference>
<evidence type="ECO:0000256" key="1">
    <source>
        <dbReference type="ARBA" id="ARBA00012519"/>
    </source>
</evidence>
<proteinExistence type="predicted"/>
<feature type="domain" description="Cytidyltransferase-like" evidence="8">
    <location>
        <begin position="32"/>
        <end position="125"/>
    </location>
</feature>
<organism evidence="9 10">
    <name type="scientific">Chitinibacter fontanus</name>
    <dbReference type="NCBI Taxonomy" id="1737446"/>
    <lineage>
        <taxon>Bacteria</taxon>
        <taxon>Pseudomonadati</taxon>
        <taxon>Pseudomonadota</taxon>
        <taxon>Betaproteobacteria</taxon>
        <taxon>Neisseriales</taxon>
        <taxon>Chitinibacteraceae</taxon>
        <taxon>Chitinibacter</taxon>
    </lineage>
</organism>
<dbReference type="Proteomes" id="UP000510822">
    <property type="component" value="Chromosome"/>
</dbReference>
<keyword evidence="3 9" id="KW-0548">Nucleotidyltransferase</keyword>
<protein>
    <recommendedName>
        <fullName evidence="1">D-glycero-beta-D-manno-heptose 1-phosphate adenylyltransferase</fullName>
        <ecNumber evidence="1">2.7.7.70</ecNumber>
    </recommendedName>
</protein>
<evidence type="ECO:0000256" key="7">
    <source>
        <dbReference type="ARBA" id="ARBA00047428"/>
    </source>
</evidence>
<dbReference type="GO" id="GO:0005524">
    <property type="term" value="F:ATP binding"/>
    <property type="evidence" value="ECO:0007669"/>
    <property type="project" value="UniProtKB-KW"/>
</dbReference>
<evidence type="ECO:0000256" key="6">
    <source>
        <dbReference type="ARBA" id="ARBA00023277"/>
    </source>
</evidence>
<evidence type="ECO:0000313" key="10">
    <source>
        <dbReference type="Proteomes" id="UP000510822"/>
    </source>
</evidence>
<evidence type="ECO:0000256" key="4">
    <source>
        <dbReference type="ARBA" id="ARBA00022741"/>
    </source>
</evidence>
<sequence>MAEYATPIFEKKICPPEQLIQQLASLARPLVFTNGCFDILHRGHVTYLAQARALGAAMVVALNTDESVKRLGKGDDRPINPLANRAAVMASLESVDLVTWFDADTPFELIELIQPEILVKGGDWKPEHIVGSREVLARGGAVHSIPFLFDTSTTKTLQLIRGE</sequence>
<dbReference type="NCBIfam" id="TIGR02199">
    <property type="entry name" value="rfaE_dom_II"/>
    <property type="match status" value="1"/>
</dbReference>
<dbReference type="NCBIfam" id="TIGR00125">
    <property type="entry name" value="cyt_tran_rel"/>
    <property type="match status" value="1"/>
</dbReference>
<evidence type="ECO:0000256" key="3">
    <source>
        <dbReference type="ARBA" id="ARBA00022695"/>
    </source>
</evidence>
<evidence type="ECO:0000313" key="9">
    <source>
        <dbReference type="EMBL" id="QLI80648.1"/>
    </source>
</evidence>
<keyword evidence="10" id="KW-1185">Reference proteome</keyword>
<keyword evidence="4" id="KW-0547">Nucleotide-binding</keyword>
<dbReference type="AlphaFoldDB" id="A0A7D5ZDV6"/>
<keyword evidence="5" id="KW-0067">ATP-binding</keyword>
<dbReference type="Gene3D" id="3.40.50.620">
    <property type="entry name" value="HUPs"/>
    <property type="match status" value="1"/>
</dbReference>
<dbReference type="GO" id="GO:0016773">
    <property type="term" value="F:phosphotransferase activity, alcohol group as acceptor"/>
    <property type="evidence" value="ECO:0007669"/>
    <property type="project" value="InterPro"/>
</dbReference>
<dbReference type="SUPFAM" id="SSF52374">
    <property type="entry name" value="Nucleotidylyl transferase"/>
    <property type="match status" value="1"/>
</dbReference>
<evidence type="ECO:0000256" key="5">
    <source>
        <dbReference type="ARBA" id="ARBA00022840"/>
    </source>
</evidence>
<comment type="catalytic activity">
    <reaction evidence="7">
        <text>D-glycero-beta-D-manno-heptose 1-phosphate + ATP + H(+) = ADP-D-glycero-beta-D-manno-heptose + diphosphate</text>
        <dbReference type="Rhea" id="RHEA:27465"/>
        <dbReference type="ChEBI" id="CHEBI:15378"/>
        <dbReference type="ChEBI" id="CHEBI:30616"/>
        <dbReference type="ChEBI" id="CHEBI:33019"/>
        <dbReference type="ChEBI" id="CHEBI:59967"/>
        <dbReference type="ChEBI" id="CHEBI:61593"/>
        <dbReference type="EC" id="2.7.7.70"/>
    </reaction>
</comment>
<dbReference type="EC" id="2.7.7.70" evidence="1"/>
<dbReference type="InterPro" id="IPR004821">
    <property type="entry name" value="Cyt_trans-like"/>
</dbReference>
<evidence type="ECO:0000259" key="8">
    <source>
        <dbReference type="Pfam" id="PF01467"/>
    </source>
</evidence>
<evidence type="ECO:0000256" key="2">
    <source>
        <dbReference type="ARBA" id="ARBA00022679"/>
    </source>
</evidence>
<dbReference type="InterPro" id="IPR014729">
    <property type="entry name" value="Rossmann-like_a/b/a_fold"/>
</dbReference>
<dbReference type="PANTHER" id="PTHR43793">
    <property type="entry name" value="FAD SYNTHASE"/>
    <property type="match status" value="1"/>
</dbReference>
<dbReference type="PANTHER" id="PTHR43793:SF2">
    <property type="entry name" value="BIFUNCTIONAL PROTEIN HLDE"/>
    <property type="match status" value="1"/>
</dbReference>
<dbReference type="Pfam" id="PF01467">
    <property type="entry name" value="CTP_transf_like"/>
    <property type="match status" value="1"/>
</dbReference>
<accession>A0A7D5ZDV6</accession>
<dbReference type="EMBL" id="CP058952">
    <property type="protein sequence ID" value="QLI80648.1"/>
    <property type="molecule type" value="Genomic_DNA"/>
</dbReference>
<keyword evidence="6" id="KW-0119">Carbohydrate metabolism</keyword>
<dbReference type="InterPro" id="IPR011914">
    <property type="entry name" value="RfaE_dom_II"/>
</dbReference>
<dbReference type="RefSeq" id="WP_180307788.1">
    <property type="nucleotide sequence ID" value="NZ_CP058952.1"/>
</dbReference>
<dbReference type="GO" id="GO:0005975">
    <property type="term" value="P:carbohydrate metabolic process"/>
    <property type="evidence" value="ECO:0007669"/>
    <property type="project" value="InterPro"/>
</dbReference>
<name>A0A7D5ZDV6_9NEIS</name>
<gene>
    <name evidence="9" type="primary">rfaE2</name>
    <name evidence="9" type="ORF">HZU75_03375</name>
</gene>
<keyword evidence="2 9" id="KW-0808">Transferase</keyword>
<dbReference type="KEGG" id="cfon:HZU75_03375"/>